<keyword evidence="1" id="KW-0732">Signal</keyword>
<accession>A0A2A4WXU4</accession>
<organism evidence="5 6">
    <name type="scientific">SAR86 cluster bacterium</name>
    <dbReference type="NCBI Taxonomy" id="2030880"/>
    <lineage>
        <taxon>Bacteria</taxon>
        <taxon>Pseudomonadati</taxon>
        <taxon>Pseudomonadota</taxon>
        <taxon>Gammaproteobacteria</taxon>
        <taxon>SAR86 cluster</taxon>
    </lineage>
</organism>
<evidence type="ECO:0000256" key="4">
    <source>
        <dbReference type="PROSITE-ProRule" id="PRU00504"/>
    </source>
</evidence>
<evidence type="ECO:0000313" key="5">
    <source>
        <dbReference type="EMBL" id="PCI75054.1"/>
    </source>
</evidence>
<evidence type="ECO:0000256" key="2">
    <source>
        <dbReference type="ARBA" id="ARBA00022737"/>
    </source>
</evidence>
<protein>
    <recommendedName>
        <fullName evidence="7">6-bladed beta-propeller</fullName>
    </recommendedName>
</protein>
<evidence type="ECO:0000256" key="3">
    <source>
        <dbReference type="ARBA" id="ARBA00023180"/>
    </source>
</evidence>
<evidence type="ECO:0000256" key="1">
    <source>
        <dbReference type="ARBA" id="ARBA00022729"/>
    </source>
</evidence>
<gene>
    <name evidence="5" type="ORF">COB20_13780</name>
</gene>
<dbReference type="GO" id="GO:0005576">
    <property type="term" value="C:extracellular region"/>
    <property type="evidence" value="ECO:0007669"/>
    <property type="project" value="TreeGrafter"/>
</dbReference>
<dbReference type="EMBL" id="NVUL01000084">
    <property type="protein sequence ID" value="PCI75054.1"/>
    <property type="molecule type" value="Genomic_DNA"/>
</dbReference>
<reference evidence="6" key="1">
    <citation type="submission" date="2017-08" db="EMBL/GenBank/DDBJ databases">
        <title>A dynamic microbial community with high functional redundancy inhabits the cold, oxic subseafloor aquifer.</title>
        <authorList>
            <person name="Tully B.J."/>
            <person name="Wheat C.G."/>
            <person name="Glazer B.T."/>
            <person name="Huber J.A."/>
        </authorList>
    </citation>
    <scope>NUCLEOTIDE SEQUENCE [LARGE SCALE GENOMIC DNA]</scope>
</reference>
<sequence length="397" mass="43795">MIGLKSIIKTKAIDHKVHQRGSTIMLKLNRLAVLTLAFLLSSSAFSQQGNARGPIGESPYNVVSLWADPFAEAGYAFGGNSGVLAESADRIIIAQRGETVLPYPLPDDFLGFAGHVGLNVLRDTTRRTWNNCLFIVNADGEPIEVWDHLDYLCEGSAGPGPHRIRINPYDPEKRIWLVNETFHQIYVIANDGSEVLATYGEKNVSGTDGTHFGRPQDVAFMEDGRILIADGLDNNRIMIMDSDMNYLGEFGSEGEGPGQTKTIHSVAVGPEGRVFVLDRTGNRVNLWQATDDPVEFDFVRSIGQLTLPLDIIVNEDDFWITDLGPLRFVNFDFEGNLKYTWLVPLALPDGYIEVHSFSVDPAGNLYGGDNQYGRTQKFVPKPGADPELLISPAWNAL</sequence>
<dbReference type="PANTHER" id="PTHR10680">
    <property type="entry name" value="PEPTIDYL-GLYCINE ALPHA-AMIDATING MONOOXYGENASE"/>
    <property type="match status" value="1"/>
</dbReference>
<dbReference type="AlphaFoldDB" id="A0A2A4WXU4"/>
<dbReference type="SUPFAM" id="SSF63829">
    <property type="entry name" value="Calcium-dependent phosphotriesterase"/>
    <property type="match status" value="1"/>
</dbReference>
<dbReference type="PROSITE" id="PS51125">
    <property type="entry name" value="NHL"/>
    <property type="match status" value="1"/>
</dbReference>
<name>A0A2A4WXU4_9GAMM</name>
<dbReference type="PANTHER" id="PTHR10680:SF28">
    <property type="entry name" value="SMP-30_GLUCONOLACTONASE_LRE-LIKE REGION DOMAIN-CONTAINING PROTEIN"/>
    <property type="match status" value="1"/>
</dbReference>
<evidence type="ECO:0008006" key="7">
    <source>
        <dbReference type="Google" id="ProtNLM"/>
    </source>
</evidence>
<evidence type="ECO:0000313" key="6">
    <source>
        <dbReference type="Proteomes" id="UP000218767"/>
    </source>
</evidence>
<dbReference type="Gene3D" id="2.120.10.30">
    <property type="entry name" value="TolB, C-terminal domain"/>
    <property type="match status" value="1"/>
</dbReference>
<dbReference type="InterPro" id="IPR001258">
    <property type="entry name" value="NHL_repeat"/>
</dbReference>
<keyword evidence="3" id="KW-0325">Glycoprotein</keyword>
<feature type="repeat" description="NHL" evidence="4">
    <location>
        <begin position="204"/>
        <end position="243"/>
    </location>
</feature>
<dbReference type="InterPro" id="IPR011042">
    <property type="entry name" value="6-blade_b-propeller_TolB-like"/>
</dbReference>
<dbReference type="Proteomes" id="UP000218767">
    <property type="component" value="Unassembled WGS sequence"/>
</dbReference>
<keyword evidence="2" id="KW-0677">Repeat</keyword>
<comment type="caution">
    <text evidence="5">The sequence shown here is derived from an EMBL/GenBank/DDBJ whole genome shotgun (WGS) entry which is preliminary data.</text>
</comment>
<proteinExistence type="predicted"/>